<evidence type="ECO:0000313" key="4">
    <source>
        <dbReference type="Proteomes" id="UP000252081"/>
    </source>
</evidence>
<protein>
    <submittedName>
        <fullName evidence="3">GDSL family lipase</fullName>
    </submittedName>
</protein>
<dbReference type="SUPFAM" id="SSF52266">
    <property type="entry name" value="SGNH hydrolase"/>
    <property type="match status" value="1"/>
</dbReference>
<feature type="domain" description="SGNH hydrolase-type esterase" evidence="2">
    <location>
        <begin position="58"/>
        <end position="207"/>
    </location>
</feature>
<keyword evidence="4" id="KW-1185">Reference proteome</keyword>
<accession>A0A366LDZ3</accession>
<dbReference type="AlphaFoldDB" id="A0A366LDZ3"/>
<dbReference type="Proteomes" id="UP000252081">
    <property type="component" value="Unassembled WGS sequence"/>
</dbReference>
<dbReference type="OrthoDB" id="9790057at2"/>
<organism evidence="3 4">
    <name type="scientific">Pedobacter miscanthi</name>
    <dbReference type="NCBI Taxonomy" id="2259170"/>
    <lineage>
        <taxon>Bacteria</taxon>
        <taxon>Pseudomonadati</taxon>
        <taxon>Bacteroidota</taxon>
        <taxon>Sphingobacteriia</taxon>
        <taxon>Sphingobacteriales</taxon>
        <taxon>Sphingobacteriaceae</taxon>
        <taxon>Pedobacter</taxon>
    </lineage>
</organism>
<reference evidence="3 4" key="1">
    <citation type="submission" date="2018-07" db="EMBL/GenBank/DDBJ databases">
        <title>A draft genome of a endophytic bacteria, a new species of Pedobacter.</title>
        <authorList>
            <person name="Zhang Z.D."/>
            <person name="Chen Z.J."/>
        </authorList>
    </citation>
    <scope>NUCLEOTIDE SEQUENCE [LARGE SCALE GENOMIC DNA]</scope>
    <source>
        <strain evidence="3 4">RS10</strain>
    </source>
</reference>
<dbReference type="EMBL" id="QNQU01000001">
    <property type="protein sequence ID" value="RBQ12098.1"/>
    <property type="molecule type" value="Genomic_DNA"/>
</dbReference>
<dbReference type="GO" id="GO:0004622">
    <property type="term" value="F:phosphatidylcholine lysophospholipase activity"/>
    <property type="evidence" value="ECO:0007669"/>
    <property type="project" value="TreeGrafter"/>
</dbReference>
<comment type="caution">
    <text evidence="3">The sequence shown here is derived from an EMBL/GenBank/DDBJ whole genome shotgun (WGS) entry which is preliminary data.</text>
</comment>
<dbReference type="PANTHER" id="PTHR30383">
    <property type="entry name" value="THIOESTERASE 1/PROTEASE 1/LYSOPHOSPHOLIPASE L1"/>
    <property type="match status" value="1"/>
</dbReference>
<feature type="signal peptide" evidence="1">
    <location>
        <begin position="1"/>
        <end position="20"/>
    </location>
</feature>
<dbReference type="Gene3D" id="3.40.50.1110">
    <property type="entry name" value="SGNH hydrolase"/>
    <property type="match status" value="1"/>
</dbReference>
<evidence type="ECO:0000259" key="2">
    <source>
        <dbReference type="Pfam" id="PF13472"/>
    </source>
</evidence>
<evidence type="ECO:0000256" key="1">
    <source>
        <dbReference type="SAM" id="SignalP"/>
    </source>
</evidence>
<dbReference type="Pfam" id="PF13472">
    <property type="entry name" value="Lipase_GDSL_2"/>
    <property type="match status" value="1"/>
</dbReference>
<name>A0A366LDZ3_9SPHI</name>
<gene>
    <name evidence="3" type="ORF">DRW42_01000</name>
</gene>
<dbReference type="InterPro" id="IPR036514">
    <property type="entry name" value="SGNH_hydro_sf"/>
</dbReference>
<dbReference type="RefSeq" id="WP_113947179.1">
    <property type="nucleotide sequence ID" value="NZ_QNQU01000001.1"/>
</dbReference>
<dbReference type="PANTHER" id="PTHR30383:SF5">
    <property type="entry name" value="SGNH HYDROLASE-TYPE ESTERASE DOMAIN-CONTAINING PROTEIN"/>
    <property type="match status" value="1"/>
</dbReference>
<keyword evidence="1" id="KW-0732">Signal</keyword>
<dbReference type="InterPro" id="IPR051532">
    <property type="entry name" value="Ester_Hydrolysis_Enzymes"/>
</dbReference>
<evidence type="ECO:0000313" key="3">
    <source>
        <dbReference type="EMBL" id="RBQ12098.1"/>
    </source>
</evidence>
<sequence length="221" mass="25417">MKKIKLLIVFCCFFASLTMAQEKHRFFDDVQTIKSYDKIYAPAISPILFIGSSSIRRWSNLQSTFGTYNVLNRGIGGAVIDDVTYYLDDLLFVYQPRQVVIYVGENDIPIENESPEIILEKTIALYKAIREKLPEVPIVYISLKPSPVRDKFQAKCMAANKLLQSFFEKEKNTSFADVFTPMLKDGKSRPELFVSDMLHMKPEGYKIWENVLKPKLLKPAN</sequence>
<proteinExistence type="predicted"/>
<feature type="chain" id="PRO_5016596485" evidence="1">
    <location>
        <begin position="21"/>
        <end position="221"/>
    </location>
</feature>
<dbReference type="InterPro" id="IPR013830">
    <property type="entry name" value="SGNH_hydro"/>
</dbReference>